<dbReference type="OrthoDB" id="3564062at2759"/>
<dbReference type="Proteomes" id="UP000235786">
    <property type="component" value="Unassembled WGS sequence"/>
</dbReference>
<accession>A0A2J6RDF2</accession>
<gene>
    <name evidence="1" type="ORF">L207DRAFT_532141</name>
</gene>
<protein>
    <recommendedName>
        <fullName evidence="3">GPI anchored serine-rich protein</fullName>
    </recommendedName>
</protein>
<organism evidence="1 2">
    <name type="scientific">Hyaloscypha variabilis (strain UAMH 11265 / GT02V1 / F)</name>
    <name type="common">Meliniomyces variabilis</name>
    <dbReference type="NCBI Taxonomy" id="1149755"/>
    <lineage>
        <taxon>Eukaryota</taxon>
        <taxon>Fungi</taxon>
        <taxon>Dikarya</taxon>
        <taxon>Ascomycota</taxon>
        <taxon>Pezizomycotina</taxon>
        <taxon>Leotiomycetes</taxon>
        <taxon>Helotiales</taxon>
        <taxon>Hyaloscyphaceae</taxon>
        <taxon>Hyaloscypha</taxon>
        <taxon>Hyaloscypha variabilis</taxon>
    </lineage>
</organism>
<dbReference type="AlphaFoldDB" id="A0A2J6RDF2"/>
<reference evidence="1 2" key="1">
    <citation type="submission" date="2016-04" db="EMBL/GenBank/DDBJ databases">
        <title>A degradative enzymes factory behind the ericoid mycorrhizal symbiosis.</title>
        <authorList>
            <consortium name="DOE Joint Genome Institute"/>
            <person name="Martino E."/>
            <person name="Morin E."/>
            <person name="Grelet G."/>
            <person name="Kuo A."/>
            <person name="Kohler A."/>
            <person name="Daghino S."/>
            <person name="Barry K."/>
            <person name="Choi C."/>
            <person name="Cichocki N."/>
            <person name="Clum A."/>
            <person name="Copeland A."/>
            <person name="Hainaut M."/>
            <person name="Haridas S."/>
            <person name="Labutti K."/>
            <person name="Lindquist E."/>
            <person name="Lipzen A."/>
            <person name="Khouja H.-R."/>
            <person name="Murat C."/>
            <person name="Ohm R."/>
            <person name="Olson A."/>
            <person name="Spatafora J."/>
            <person name="Veneault-Fourrey C."/>
            <person name="Henrissat B."/>
            <person name="Grigoriev I."/>
            <person name="Martin F."/>
            <person name="Perotto S."/>
        </authorList>
    </citation>
    <scope>NUCLEOTIDE SEQUENCE [LARGE SCALE GENOMIC DNA]</scope>
    <source>
        <strain evidence="1 2">F</strain>
    </source>
</reference>
<name>A0A2J6RDF2_HYAVF</name>
<evidence type="ECO:0000313" key="2">
    <source>
        <dbReference type="Proteomes" id="UP000235786"/>
    </source>
</evidence>
<dbReference type="STRING" id="1149755.A0A2J6RDF2"/>
<evidence type="ECO:0000313" key="1">
    <source>
        <dbReference type="EMBL" id="PMD36523.1"/>
    </source>
</evidence>
<sequence>MASVAAAETYYSTTSTTVIDTITSCGPEVTNCPARTHTSTLSTPAVYANTSVPCTTSTAAAATYPVSVPSYPASSPSVALGTTYITTCIPTVITSVYTVTPTASPSSSYVTYAKNSTTPTYSAKSVPTYTGAASAVQGSVVLAAAAGIVAFFA</sequence>
<keyword evidence="2" id="KW-1185">Reference proteome</keyword>
<evidence type="ECO:0008006" key="3">
    <source>
        <dbReference type="Google" id="ProtNLM"/>
    </source>
</evidence>
<dbReference type="EMBL" id="KZ613950">
    <property type="protein sequence ID" value="PMD36523.1"/>
    <property type="molecule type" value="Genomic_DNA"/>
</dbReference>
<proteinExistence type="predicted"/>